<organism evidence="2 3">
    <name type="scientific">Patiria miniata</name>
    <name type="common">Bat star</name>
    <name type="synonym">Asterina miniata</name>
    <dbReference type="NCBI Taxonomy" id="46514"/>
    <lineage>
        <taxon>Eukaryota</taxon>
        <taxon>Metazoa</taxon>
        <taxon>Echinodermata</taxon>
        <taxon>Eleutherozoa</taxon>
        <taxon>Asterozoa</taxon>
        <taxon>Asteroidea</taxon>
        <taxon>Valvatacea</taxon>
        <taxon>Valvatida</taxon>
        <taxon>Asterinidae</taxon>
        <taxon>Patiria</taxon>
    </lineage>
</organism>
<name>A0A914BGS6_PATMI</name>
<dbReference type="GeneID" id="119743169"/>
<keyword evidence="1" id="KW-0472">Membrane</keyword>
<dbReference type="OMA" id="WINELHI"/>
<keyword evidence="3" id="KW-1185">Reference proteome</keyword>
<dbReference type="PANTHER" id="PTHR37397">
    <property type="entry name" value="SI:CH211-183D21.1"/>
    <property type="match status" value="1"/>
</dbReference>
<accession>A0A914BGS6</accession>
<keyword evidence="1" id="KW-1133">Transmembrane helix</keyword>
<dbReference type="RefSeq" id="XP_038075468.1">
    <property type="nucleotide sequence ID" value="XM_038219540.1"/>
</dbReference>
<sequence>MESLHGYVRLWVIVVGASTAFWPDVVIGIEGIVINEFQVQGPSQYVELYDGGVGSTLLDGLALVLYSGASEAVYSQPLVLDSIQTSQTGYCLISFGPPLPSADVNSSTVLLSAGLNAIALYDQSGGRIIQAGSAVTDVDLVDAVVYGNSTNPQDSRLVSVLSQGQYPLQKSGPSIGNQDTSLGRCRGWRQVMHSSFRTGNLTPGSDNDCVLPSLVLNELNPTTSESGAQFIEIFDGGLGFQTTDGIMLVAYAGNRLGDSVHVSVDLTGYVTDENGFLVVTANDTNFGDVTSPTLNRPKVFIPRKATGIALHLGAPKRFAQGKPITDYHLIDAIVYQLDGGTVDHALLDVLTPGQDTVVDQDSTDDQDYSISRCYCCSTRNVSAFGRAPISPGAINRMCSIGNRTILETPPNAVRINEVHIGTSGSTDGDFVEIYDEGYGLTALAGKVLVVFIGTEEGGRSHRIVDLLRSATNSEGYLVIAPSSVSPASDFGNLNADWLRDGLDMQQVAGAVALYKRPVAGFTPGSGPTMDGLLDAVVFGNKSTLTLGLLDRLLPGQAIAQNFLPDTGSSILRCYSLHPLDQAAFAAGSPSPVAANTCPPPPCYLNELNSLSSSSSGVFVEFACAGLPYFPLDTVIAVMWNSDVIIAGPLARRRTNKDGFASSNFNRIGRVPNAFALALYYSPHAIDLLDENKEVRLTSTGLLDAVVVEKEGNQEDLTDWLSVLTPGKPPVREDEAFSHRDESLSRCMVDGDWTFVLAHVSRDSRNHCPTRDNPDVLINEINLPEREQFIELFDLGSGFTLLDDFLVVLYSAAGNALQVISLAGYTTDARGYFVLGVQDAHNIGGVYYEFAEGFIDPNSGGVALYRTEGGSFTLLVGDMVTTQGLVDAVIYTNDQGNLGPALYTLMSDDTSLGLDSGDLHFSRCLSGEYRSSSAFSGDRPPTVAAMNDCPVYPSRDVIINELNFGEPSSTPEAYAELYDGGRGNTPLTYLTLVAFAAIDNNGAYQTVDLSGYQTNEQGYFLVGSHDSADLVVTLERTYGTRFEPHGAGAIALYRSHPGVFYHAAPATKRSLLDAVVYTLDTEEETTLVDDLLPSGSFIIFEDESLAEEDGTDESISRCFDANRLSQSAFKLTTPTPKGPNSCGPEEPTPAGIFVSEVNVKSPPGRGFVELFDGGQGSTSLDGYLLIFYQAPRDRSFYEVDLTGKRSGSSGYLVIGGSGVTPTPDVIADDLSFPDGPGAVAVYRGTIDLFPLGTVATSRSLVDVVVYGDPQDRADGLIAKLVPGQIQAYENSELVNGEDVSLSRCISQSPLNVAAFVSTLKTPGSPNNCDALYKPVYINEISPHGAPSERFIELYNDGAGYSSLDAIVLLLLEEGFNIPYSVIPLTGNRTDSNGYYLIENVTELRPIGQVALYRGDYATFNTGRAPIGSMVDQQTYSTHGVDIALLEGSSTVSKETFSRCNRCQSSLGSYLPLAPASPGYKNLCPISAFGTQVTVTLTDASYDAWNSDSTLKPALERVLAKGINSQCRCGFTVDYFCDPKLLKGSVVYQANMYATGPGQSRLLTQSFQAFLMETDKITVDGKAYTVSGDKMANQTGTPVYVVVLPVLFAVIVIIALIIAAGYFVKKRKSASRFDDDVKLEERNHNVEFDNPSYTNDGK</sequence>
<dbReference type="OrthoDB" id="10069759at2759"/>
<dbReference type="Proteomes" id="UP000887568">
    <property type="component" value="Unplaced"/>
</dbReference>
<dbReference type="PANTHER" id="PTHR37397:SF1">
    <property type="entry name" value="LTD DOMAIN-CONTAINING PROTEIN"/>
    <property type="match status" value="1"/>
</dbReference>
<evidence type="ECO:0008006" key="4">
    <source>
        <dbReference type="Google" id="ProtNLM"/>
    </source>
</evidence>
<evidence type="ECO:0000313" key="2">
    <source>
        <dbReference type="EnsemblMetazoa" id="XP_038075468.1"/>
    </source>
</evidence>
<keyword evidence="1" id="KW-0812">Transmembrane</keyword>
<evidence type="ECO:0000256" key="1">
    <source>
        <dbReference type="SAM" id="Phobius"/>
    </source>
</evidence>
<protein>
    <recommendedName>
        <fullName evidence="4">LTD domain-containing protein</fullName>
    </recommendedName>
</protein>
<reference evidence="2" key="1">
    <citation type="submission" date="2022-11" db="UniProtKB">
        <authorList>
            <consortium name="EnsemblMetazoa"/>
        </authorList>
    </citation>
    <scope>IDENTIFICATION</scope>
</reference>
<feature type="transmembrane region" description="Helical" evidence="1">
    <location>
        <begin position="1597"/>
        <end position="1622"/>
    </location>
</feature>
<proteinExistence type="predicted"/>
<evidence type="ECO:0000313" key="3">
    <source>
        <dbReference type="Proteomes" id="UP000887568"/>
    </source>
</evidence>
<dbReference type="EnsemblMetazoa" id="XM_038219540.1">
    <property type="protein sequence ID" value="XP_038075468.1"/>
    <property type="gene ID" value="LOC119743169"/>
</dbReference>